<evidence type="ECO:0000259" key="1">
    <source>
        <dbReference type="Pfam" id="PF01370"/>
    </source>
</evidence>
<organism evidence="2 3">
    <name type="scientific">Polymorphospora lycopeni</name>
    <dbReference type="NCBI Taxonomy" id="3140240"/>
    <lineage>
        <taxon>Bacteria</taxon>
        <taxon>Bacillati</taxon>
        <taxon>Actinomycetota</taxon>
        <taxon>Actinomycetes</taxon>
        <taxon>Micromonosporales</taxon>
        <taxon>Micromonosporaceae</taxon>
        <taxon>Polymorphospora</taxon>
    </lineage>
</organism>
<reference evidence="2 3" key="1">
    <citation type="submission" date="2024-04" db="EMBL/GenBank/DDBJ databases">
        <title>Polymorphospora sp. isolated from Baiyangdian Lake in Xiong'an New Area.</title>
        <authorList>
            <person name="Zhang X."/>
            <person name="Liu J."/>
        </authorList>
    </citation>
    <scope>NUCLEOTIDE SEQUENCE [LARGE SCALE GENOMIC DNA]</scope>
    <source>
        <strain evidence="2 3">2-325</strain>
    </source>
</reference>
<dbReference type="Gene3D" id="3.40.50.720">
    <property type="entry name" value="NAD(P)-binding Rossmann-like Domain"/>
    <property type="match status" value="1"/>
</dbReference>
<dbReference type="SUPFAM" id="SSF51735">
    <property type="entry name" value="NAD(P)-binding Rossmann-fold domains"/>
    <property type="match status" value="1"/>
</dbReference>
<protein>
    <submittedName>
        <fullName evidence="2">NAD-dependent epimerase/dehydratase family protein</fullName>
    </submittedName>
</protein>
<dbReference type="InterPro" id="IPR036291">
    <property type="entry name" value="NAD(P)-bd_dom_sf"/>
</dbReference>
<accession>A0ABV5CNR2</accession>
<sequence>MRLLILGGTVFLGRAIARHARDAGHDVTAAARGVTGTPVDGVRFVRVDRDDPDGLADLDGTYDAVVDVSRRPSHVRHAVAALGDRIGHWSFVSTGSVYADAVTPGQRAATAPLVDPAPADVDDPSGDRMEWYGPCKVTCESILRDGVGADRAFICRAGLIVGAEDISDRFPYWVRRLATGGEVLAPGTPDEPVQFVDVADLAAWLVRAAETGLAGTYDGVGPALPRGRFLAEVAAGLGRPDPELTWVDQEFLAKHDVRPWSGERSLPLWLPLPEYGGFMSRDVSESLAAGLAPRPLAETVRDTRQWMTDHPDAVKAGGLAPGEETKVLREWHGRLA</sequence>
<dbReference type="Proteomes" id="UP001582793">
    <property type="component" value="Unassembled WGS sequence"/>
</dbReference>
<comment type="caution">
    <text evidence="2">The sequence shown here is derived from an EMBL/GenBank/DDBJ whole genome shotgun (WGS) entry which is preliminary data.</text>
</comment>
<feature type="domain" description="NAD-dependent epimerase/dehydratase" evidence="1">
    <location>
        <begin position="4"/>
        <end position="78"/>
    </location>
</feature>
<dbReference type="InterPro" id="IPR001509">
    <property type="entry name" value="Epimerase_deHydtase"/>
</dbReference>
<dbReference type="Pfam" id="PF01370">
    <property type="entry name" value="Epimerase"/>
    <property type="match status" value="1"/>
</dbReference>
<evidence type="ECO:0000313" key="3">
    <source>
        <dbReference type="Proteomes" id="UP001582793"/>
    </source>
</evidence>
<name>A0ABV5CNR2_9ACTN</name>
<evidence type="ECO:0000313" key="2">
    <source>
        <dbReference type="EMBL" id="MFB6393639.1"/>
    </source>
</evidence>
<proteinExistence type="predicted"/>
<gene>
    <name evidence="2" type="ORF">AAFH96_11035</name>
</gene>
<keyword evidence="3" id="KW-1185">Reference proteome</keyword>
<dbReference type="RefSeq" id="WP_375734045.1">
    <property type="nucleotide sequence ID" value="NZ_JBCGDC010000024.1"/>
</dbReference>
<dbReference type="EMBL" id="JBCGDC010000024">
    <property type="protein sequence ID" value="MFB6393639.1"/>
    <property type="molecule type" value="Genomic_DNA"/>
</dbReference>